<evidence type="ECO:0000256" key="1">
    <source>
        <dbReference type="ARBA" id="ARBA00001947"/>
    </source>
</evidence>
<evidence type="ECO:0000259" key="9">
    <source>
        <dbReference type="Pfam" id="PF00675"/>
    </source>
</evidence>
<dbReference type="EMBL" id="VKKU01000001">
    <property type="protein sequence ID" value="TSB05320.1"/>
    <property type="molecule type" value="Genomic_DNA"/>
</dbReference>
<keyword evidence="6" id="KW-0862">Zinc</keyword>
<dbReference type="GO" id="GO:0004222">
    <property type="term" value="F:metalloendopeptidase activity"/>
    <property type="evidence" value="ECO:0007669"/>
    <property type="project" value="InterPro"/>
</dbReference>
<dbReference type="Pfam" id="PF00675">
    <property type="entry name" value="Peptidase_M16"/>
    <property type="match status" value="1"/>
</dbReference>
<dbReference type="GO" id="GO:0006508">
    <property type="term" value="P:proteolysis"/>
    <property type="evidence" value="ECO:0007669"/>
    <property type="project" value="UniProtKB-KW"/>
</dbReference>
<dbReference type="SUPFAM" id="SSF63411">
    <property type="entry name" value="LuxS/MPP-like metallohydrolase"/>
    <property type="match status" value="3"/>
</dbReference>
<dbReference type="AlphaFoldDB" id="A0A553WKT0"/>
<evidence type="ECO:0000256" key="2">
    <source>
        <dbReference type="ARBA" id="ARBA00007261"/>
    </source>
</evidence>
<dbReference type="PANTHER" id="PTHR43690">
    <property type="entry name" value="NARDILYSIN"/>
    <property type="match status" value="1"/>
</dbReference>
<dbReference type="InterPro" id="IPR001431">
    <property type="entry name" value="Pept_M16_Zn_BS"/>
</dbReference>
<sequence length="888" mass="98893">MTVDFGSAAENDDEQGLAHFIEHMAFNGTTNVPEGEMVKMLERLGLSFGADTNAATGYTQTQYKLDLPRADPALLERALFLMRETASEILFNDSAVDRERGVVIAEKRERENFGFQSARAANDLFYPKTYFATRYPIGQQNILETAPADRMRALYRKWYRPDRIRIIVVGPVDVSKVEKEIFRKFADWTNPGSALPELDSCTLDTNRSVAADMFVHPKIGEAISIQQFFPDRKRPDTIERALIELKMQIASSIIVQRMSRRSRENDVPFLSGGTSFGIGFCDTYARVGFSASGKDGSWRELLPFAEQIVRQATLYGFSETEISEQLKRFDASYENASKSEATKPSVAIANELTAVDDDVLNSAAYRQLLWRQLRPFMTKSAIDAEFAGWFGRLDEPLLFLTTKSNAGFNKEDVLRQFSASRQTEIVPPTDRKAQEFAYTNFGAPATVVSDQRIGDLGIRTLRFSNGVLLNIKKTDFEDNRIRYSLRIDGGELHFGKDNAPLAALMSGAYISGGLEAHDIEDLRSLLAGTTVSTGFTVSDDYFGSSGAIAPTDLERQLQVMAAYIKFPAYSENALRLFRRPLPELYARLDATPGSVMGTSTPKIMTDDDPRFSIAPLKTMQSVDFAMLKTALDDALLKNRLEIALVGDVDEDAAIASVTRTFGALPSRSTEAIYTGKERETAWSNARGVYNLPHKGEANQMSWRRIWPTTDDSDQKVSQGMDLLARIVTIRLTDELREKLGATYGGGASSFMSNVYPGRGTFAIATSGDPKDLPAIEAAVDAIIAELRTAPVNKDLFERARKPVLESYIDWKKQNGSWIGITAVAQSNPARLDRFRNSEELFKTITADDIWQLAKKWLEPETAFTFRAVPDDLVNSDGTLKQVRPVPVE</sequence>
<evidence type="ECO:0000256" key="3">
    <source>
        <dbReference type="ARBA" id="ARBA00022670"/>
    </source>
</evidence>
<dbReference type="GO" id="GO:0046872">
    <property type="term" value="F:metal ion binding"/>
    <property type="evidence" value="ECO:0007669"/>
    <property type="project" value="UniProtKB-KW"/>
</dbReference>
<evidence type="ECO:0000256" key="5">
    <source>
        <dbReference type="ARBA" id="ARBA00022801"/>
    </source>
</evidence>
<feature type="domain" description="Peptidase M16 C-terminal" evidence="10">
    <location>
        <begin position="148"/>
        <end position="213"/>
    </location>
</feature>
<dbReference type="InterPro" id="IPR011765">
    <property type="entry name" value="Pept_M16_N"/>
</dbReference>
<dbReference type="InterPro" id="IPR050626">
    <property type="entry name" value="Peptidase_M16"/>
</dbReference>
<evidence type="ECO:0000256" key="8">
    <source>
        <dbReference type="RuleBase" id="RU004447"/>
    </source>
</evidence>
<feature type="domain" description="Peptidase M16 N-terminal" evidence="9">
    <location>
        <begin position="2"/>
        <end position="108"/>
    </location>
</feature>
<dbReference type="PROSITE" id="PS00143">
    <property type="entry name" value="INSULINASE"/>
    <property type="match status" value="1"/>
</dbReference>
<comment type="caution">
    <text evidence="11">The sequence shown here is derived from an EMBL/GenBank/DDBJ whole genome shotgun (WGS) entry which is preliminary data.</text>
</comment>
<evidence type="ECO:0000313" key="12">
    <source>
        <dbReference type="Proteomes" id="UP000320160"/>
    </source>
</evidence>
<comment type="cofactor">
    <cofactor evidence="1">
        <name>Zn(2+)</name>
        <dbReference type="ChEBI" id="CHEBI:29105"/>
    </cofactor>
</comment>
<evidence type="ECO:0000313" key="11">
    <source>
        <dbReference type="EMBL" id="TSB05320.1"/>
    </source>
</evidence>
<proteinExistence type="inferred from homology"/>
<gene>
    <name evidence="11" type="ORF">FOM92_08165</name>
</gene>
<keyword evidence="7" id="KW-0482">Metalloprotease</keyword>
<reference evidence="11 12" key="1">
    <citation type="submission" date="2019-07" db="EMBL/GenBank/DDBJ databases">
        <authorList>
            <person name="Park M."/>
        </authorList>
    </citation>
    <scope>NUCLEOTIDE SEQUENCE [LARGE SCALE GENOMIC DNA]</scope>
    <source>
        <strain evidence="11 12">KCTC32445</strain>
    </source>
</reference>
<evidence type="ECO:0000256" key="7">
    <source>
        <dbReference type="ARBA" id="ARBA00023049"/>
    </source>
</evidence>
<dbReference type="Pfam" id="PF05193">
    <property type="entry name" value="Peptidase_M16_C"/>
    <property type="match status" value="2"/>
</dbReference>
<evidence type="ECO:0000256" key="4">
    <source>
        <dbReference type="ARBA" id="ARBA00022723"/>
    </source>
</evidence>
<evidence type="ECO:0000259" key="10">
    <source>
        <dbReference type="Pfam" id="PF05193"/>
    </source>
</evidence>
<keyword evidence="12" id="KW-1185">Reference proteome</keyword>
<dbReference type="InterPro" id="IPR007863">
    <property type="entry name" value="Peptidase_M16_C"/>
</dbReference>
<dbReference type="OrthoDB" id="9811314at2"/>
<feature type="domain" description="Peptidase M16 C-terminal" evidence="10">
    <location>
        <begin position="627"/>
        <end position="801"/>
    </location>
</feature>
<dbReference type="Proteomes" id="UP000320160">
    <property type="component" value="Unassembled WGS sequence"/>
</dbReference>
<name>A0A553WKT0_9SPHN</name>
<accession>A0A553WKT0</accession>
<keyword evidence="3" id="KW-0645">Protease</keyword>
<organism evidence="11 12">
    <name type="scientific">Sphingorhabdus contaminans</name>
    <dbReference type="NCBI Taxonomy" id="1343899"/>
    <lineage>
        <taxon>Bacteria</taxon>
        <taxon>Pseudomonadati</taxon>
        <taxon>Pseudomonadota</taxon>
        <taxon>Alphaproteobacteria</taxon>
        <taxon>Sphingomonadales</taxon>
        <taxon>Sphingomonadaceae</taxon>
        <taxon>Sphingorhabdus</taxon>
    </lineage>
</organism>
<keyword evidence="4" id="KW-0479">Metal-binding</keyword>
<protein>
    <submittedName>
        <fullName evidence="11">Insulinase family protein</fullName>
    </submittedName>
</protein>
<dbReference type="Gene3D" id="3.30.830.10">
    <property type="entry name" value="Metalloenzyme, LuxS/M16 peptidase-like"/>
    <property type="match status" value="3"/>
</dbReference>
<keyword evidence="5" id="KW-0378">Hydrolase</keyword>
<dbReference type="PANTHER" id="PTHR43690:SF17">
    <property type="entry name" value="PROTEIN YHJJ"/>
    <property type="match status" value="1"/>
</dbReference>
<evidence type="ECO:0000256" key="6">
    <source>
        <dbReference type="ARBA" id="ARBA00022833"/>
    </source>
</evidence>
<dbReference type="InterPro" id="IPR011249">
    <property type="entry name" value="Metalloenz_LuxS/M16"/>
</dbReference>
<comment type="similarity">
    <text evidence="2 8">Belongs to the peptidase M16 family.</text>
</comment>